<evidence type="ECO:0000313" key="2">
    <source>
        <dbReference type="Proteomes" id="UP000799437"/>
    </source>
</evidence>
<evidence type="ECO:0000313" key="1">
    <source>
        <dbReference type="EMBL" id="KAF2752466.1"/>
    </source>
</evidence>
<dbReference type="GeneID" id="54489673"/>
<gene>
    <name evidence="1" type="ORF">EJ05DRAFT_515629</name>
</gene>
<protein>
    <submittedName>
        <fullName evidence="1">Uncharacterized protein</fullName>
    </submittedName>
</protein>
<name>A0A6A6VRQ5_9PEZI</name>
<organism evidence="1 2">
    <name type="scientific">Pseudovirgaria hyperparasitica</name>
    <dbReference type="NCBI Taxonomy" id="470096"/>
    <lineage>
        <taxon>Eukaryota</taxon>
        <taxon>Fungi</taxon>
        <taxon>Dikarya</taxon>
        <taxon>Ascomycota</taxon>
        <taxon>Pezizomycotina</taxon>
        <taxon>Dothideomycetes</taxon>
        <taxon>Dothideomycetes incertae sedis</taxon>
        <taxon>Acrospermales</taxon>
        <taxon>Acrospermaceae</taxon>
        <taxon>Pseudovirgaria</taxon>
    </lineage>
</organism>
<proteinExistence type="predicted"/>
<accession>A0A6A6VRQ5</accession>
<keyword evidence="2" id="KW-1185">Reference proteome</keyword>
<sequence length="135" mass="15177">MTGDVSTTTLTDIYDPLLEWTIKKVIVRNYTVIFCETGMLLSQTDVFVLLLSNRDWRVLIPEDVIANLHAYAHAMENDTRRVQAEQALRSINTALSQGKKLSIVDSQGNAITDPCKAVERDSSNATYKIFCRRPG</sequence>
<dbReference type="RefSeq" id="XP_033594924.1">
    <property type="nucleotide sequence ID" value="XM_033748619.1"/>
</dbReference>
<dbReference type="AlphaFoldDB" id="A0A6A6VRQ5"/>
<reference evidence="1" key="1">
    <citation type="journal article" date="2020" name="Stud. Mycol.">
        <title>101 Dothideomycetes genomes: a test case for predicting lifestyles and emergence of pathogens.</title>
        <authorList>
            <person name="Haridas S."/>
            <person name="Albert R."/>
            <person name="Binder M."/>
            <person name="Bloem J."/>
            <person name="Labutti K."/>
            <person name="Salamov A."/>
            <person name="Andreopoulos B."/>
            <person name="Baker S."/>
            <person name="Barry K."/>
            <person name="Bills G."/>
            <person name="Bluhm B."/>
            <person name="Cannon C."/>
            <person name="Castanera R."/>
            <person name="Culley D."/>
            <person name="Daum C."/>
            <person name="Ezra D."/>
            <person name="Gonzalez J."/>
            <person name="Henrissat B."/>
            <person name="Kuo A."/>
            <person name="Liang C."/>
            <person name="Lipzen A."/>
            <person name="Lutzoni F."/>
            <person name="Magnuson J."/>
            <person name="Mondo S."/>
            <person name="Nolan M."/>
            <person name="Ohm R."/>
            <person name="Pangilinan J."/>
            <person name="Park H.-J."/>
            <person name="Ramirez L."/>
            <person name="Alfaro M."/>
            <person name="Sun H."/>
            <person name="Tritt A."/>
            <person name="Yoshinaga Y."/>
            <person name="Zwiers L.-H."/>
            <person name="Turgeon B."/>
            <person name="Goodwin S."/>
            <person name="Spatafora J."/>
            <person name="Crous P."/>
            <person name="Grigoriev I."/>
        </authorList>
    </citation>
    <scope>NUCLEOTIDE SEQUENCE</scope>
    <source>
        <strain evidence="1">CBS 121739</strain>
    </source>
</reference>
<dbReference type="OrthoDB" id="2017974at2759"/>
<dbReference type="Proteomes" id="UP000799437">
    <property type="component" value="Unassembled WGS sequence"/>
</dbReference>
<dbReference type="EMBL" id="ML996619">
    <property type="protein sequence ID" value="KAF2752466.1"/>
    <property type="molecule type" value="Genomic_DNA"/>
</dbReference>
<dbReference type="Gene3D" id="3.40.50.1010">
    <property type="entry name" value="5'-nuclease"/>
    <property type="match status" value="1"/>
</dbReference>